<keyword evidence="1" id="KW-1133">Transmembrane helix</keyword>
<dbReference type="EMBL" id="BMAT01003521">
    <property type="protein sequence ID" value="GFS27035.1"/>
    <property type="molecule type" value="Genomic_DNA"/>
</dbReference>
<protein>
    <submittedName>
        <fullName evidence="2">Uncharacterized protein</fullName>
    </submittedName>
</protein>
<gene>
    <name evidence="2" type="ORF">ElyMa_001737300</name>
</gene>
<dbReference type="AlphaFoldDB" id="A0AAV4JZ93"/>
<reference evidence="2 3" key="1">
    <citation type="journal article" date="2021" name="Elife">
        <title>Chloroplast acquisition without the gene transfer in kleptoplastic sea slugs, Plakobranchus ocellatus.</title>
        <authorList>
            <person name="Maeda T."/>
            <person name="Takahashi S."/>
            <person name="Yoshida T."/>
            <person name="Shimamura S."/>
            <person name="Takaki Y."/>
            <person name="Nagai Y."/>
            <person name="Toyoda A."/>
            <person name="Suzuki Y."/>
            <person name="Arimoto A."/>
            <person name="Ishii H."/>
            <person name="Satoh N."/>
            <person name="Nishiyama T."/>
            <person name="Hasebe M."/>
            <person name="Maruyama T."/>
            <person name="Minagawa J."/>
            <person name="Obokata J."/>
            <person name="Shigenobu S."/>
        </authorList>
    </citation>
    <scope>NUCLEOTIDE SEQUENCE [LARGE SCALE GENOMIC DNA]</scope>
</reference>
<keyword evidence="1" id="KW-0812">Transmembrane</keyword>
<sequence>MQHRSKLDQSLTIWTSRPKVFPCCRDITLIKHTDMLKLVLVVCLSLAIMAMYAEAVPPFFHGMYGERHSGTERATQMGNGGQITMDQPPFRPTTSRCGNSFWCILLCRLLYLPRCA</sequence>
<keyword evidence="1" id="KW-0472">Membrane</keyword>
<feature type="transmembrane region" description="Helical" evidence="1">
    <location>
        <begin position="35"/>
        <end position="53"/>
    </location>
</feature>
<name>A0AAV4JZ93_9GAST</name>
<accession>A0AAV4JZ93</accession>
<evidence type="ECO:0000313" key="3">
    <source>
        <dbReference type="Proteomes" id="UP000762676"/>
    </source>
</evidence>
<organism evidence="2 3">
    <name type="scientific">Elysia marginata</name>
    <dbReference type="NCBI Taxonomy" id="1093978"/>
    <lineage>
        <taxon>Eukaryota</taxon>
        <taxon>Metazoa</taxon>
        <taxon>Spiralia</taxon>
        <taxon>Lophotrochozoa</taxon>
        <taxon>Mollusca</taxon>
        <taxon>Gastropoda</taxon>
        <taxon>Heterobranchia</taxon>
        <taxon>Euthyneura</taxon>
        <taxon>Panpulmonata</taxon>
        <taxon>Sacoglossa</taxon>
        <taxon>Placobranchoidea</taxon>
        <taxon>Plakobranchidae</taxon>
        <taxon>Elysia</taxon>
    </lineage>
</organism>
<evidence type="ECO:0000313" key="2">
    <source>
        <dbReference type="EMBL" id="GFS27035.1"/>
    </source>
</evidence>
<dbReference type="Proteomes" id="UP000762676">
    <property type="component" value="Unassembled WGS sequence"/>
</dbReference>
<proteinExistence type="predicted"/>
<keyword evidence="3" id="KW-1185">Reference proteome</keyword>
<evidence type="ECO:0000256" key="1">
    <source>
        <dbReference type="SAM" id="Phobius"/>
    </source>
</evidence>
<comment type="caution">
    <text evidence="2">The sequence shown here is derived from an EMBL/GenBank/DDBJ whole genome shotgun (WGS) entry which is preliminary data.</text>
</comment>